<dbReference type="VEuPathDB" id="FungiDB:RhiirFUN_006257"/>
<protein>
    <submittedName>
        <fullName evidence="2">Uncharacterized protein</fullName>
    </submittedName>
</protein>
<sequence>MPIEWTRAATDHLIRQRRILLSGEMEEVEVAGPEQASVTIGLSEADSGSSPFSHDSRNEALPDNVFNNVLSEDVNMEDINHGDNDNNELILLEDGVVTESSDDDNKKESSGEEEDNNDKEEGSSYEEEGNNNEDDCNNDEEEHNYDEEKGDGNEEEVIHQIVKALDEDKIPSCDGEFVRTPSNIYIGNKKGQNFYNSSTQGFY</sequence>
<accession>A0A2N1M9M2</accession>
<feature type="compositionally biased region" description="Basic and acidic residues" evidence="1">
    <location>
        <begin position="146"/>
        <end position="156"/>
    </location>
</feature>
<dbReference type="VEuPathDB" id="FungiDB:RhiirA1_482257"/>
<reference evidence="2 3" key="2">
    <citation type="submission" date="2017-10" db="EMBL/GenBank/DDBJ databases">
        <title>Extensive intraspecific genome diversity in a model arbuscular mycorrhizal fungus.</title>
        <authorList>
            <person name="Chen E.C.H."/>
            <person name="Morin E."/>
            <person name="Baudet D."/>
            <person name="Noel J."/>
            <person name="Ndikumana S."/>
            <person name="Charron P."/>
            <person name="St-Onge C."/>
            <person name="Giorgi J."/>
            <person name="Grigoriev I.V."/>
            <person name="Roux C."/>
            <person name="Martin F.M."/>
            <person name="Corradi N."/>
        </authorList>
    </citation>
    <scope>NUCLEOTIDE SEQUENCE [LARGE SCALE GENOMIC DNA]</scope>
    <source>
        <strain evidence="2 3">C2</strain>
    </source>
</reference>
<name>A0A2N1M9M2_9GLOM</name>
<dbReference type="EMBL" id="LLXL01003667">
    <property type="protein sequence ID" value="PKK58335.1"/>
    <property type="molecule type" value="Genomic_DNA"/>
</dbReference>
<proteinExistence type="predicted"/>
<feature type="region of interest" description="Disordered" evidence="1">
    <location>
        <begin position="29"/>
        <end position="61"/>
    </location>
</feature>
<feature type="compositionally biased region" description="Polar residues" evidence="1">
    <location>
        <begin position="36"/>
        <end position="53"/>
    </location>
</feature>
<feature type="compositionally biased region" description="Acidic residues" evidence="1">
    <location>
        <begin position="111"/>
        <end position="145"/>
    </location>
</feature>
<evidence type="ECO:0000313" key="3">
    <source>
        <dbReference type="Proteomes" id="UP000233469"/>
    </source>
</evidence>
<dbReference type="VEuPathDB" id="FungiDB:FUN_008124"/>
<evidence type="ECO:0000313" key="2">
    <source>
        <dbReference type="EMBL" id="PKK58335.1"/>
    </source>
</evidence>
<organism evidence="2 3">
    <name type="scientific">Rhizophagus irregularis</name>
    <dbReference type="NCBI Taxonomy" id="588596"/>
    <lineage>
        <taxon>Eukaryota</taxon>
        <taxon>Fungi</taxon>
        <taxon>Fungi incertae sedis</taxon>
        <taxon>Mucoromycota</taxon>
        <taxon>Glomeromycotina</taxon>
        <taxon>Glomeromycetes</taxon>
        <taxon>Glomerales</taxon>
        <taxon>Glomeraceae</taxon>
        <taxon>Rhizophagus</taxon>
    </lineage>
</organism>
<dbReference type="Proteomes" id="UP000233469">
    <property type="component" value="Unassembled WGS sequence"/>
</dbReference>
<evidence type="ECO:0000256" key="1">
    <source>
        <dbReference type="SAM" id="MobiDB-lite"/>
    </source>
</evidence>
<dbReference type="AlphaFoldDB" id="A0A2N1M9M2"/>
<feature type="region of interest" description="Disordered" evidence="1">
    <location>
        <begin position="97"/>
        <end position="156"/>
    </location>
</feature>
<comment type="caution">
    <text evidence="2">The sequence shown here is derived from an EMBL/GenBank/DDBJ whole genome shotgun (WGS) entry which is preliminary data.</text>
</comment>
<reference evidence="2 3" key="1">
    <citation type="submission" date="2016-04" db="EMBL/GenBank/DDBJ databases">
        <title>Genome analyses suggest a sexual origin of heterokaryosis in a supposedly ancient asexual fungus.</title>
        <authorList>
            <person name="Ropars J."/>
            <person name="Sedzielewska K."/>
            <person name="Noel J."/>
            <person name="Charron P."/>
            <person name="Farinelli L."/>
            <person name="Marton T."/>
            <person name="Kruger M."/>
            <person name="Pelin A."/>
            <person name="Brachmann A."/>
            <person name="Corradi N."/>
        </authorList>
    </citation>
    <scope>NUCLEOTIDE SEQUENCE [LARGE SCALE GENOMIC DNA]</scope>
    <source>
        <strain evidence="2 3">C2</strain>
    </source>
</reference>
<gene>
    <name evidence="2" type="ORF">RhiirC2_823245</name>
</gene>